<reference evidence="18 19" key="1">
    <citation type="submission" date="2019-05" db="EMBL/GenBank/DDBJ databases">
        <title>A Chromosome-scale Meerkat (S. suricatta) Genome Assembly.</title>
        <authorList>
            <person name="Dudchenko O."/>
            <person name="Lieberman Aiden E."/>
            <person name="Tung J."/>
            <person name="Barreiro L.B."/>
            <person name="Clutton-Brock T.H."/>
        </authorList>
    </citation>
    <scope>NUCLEOTIDE SEQUENCE [LARGE SCALE GENOMIC DNA]</scope>
</reference>
<keyword evidence="11" id="KW-0496">Mitochondrion</keyword>
<evidence type="ECO:0000256" key="15">
    <source>
        <dbReference type="ARBA" id="ARBA00077095"/>
    </source>
</evidence>
<evidence type="ECO:0000313" key="18">
    <source>
        <dbReference type="Ensembl" id="ENSSSUP00005023069.1"/>
    </source>
</evidence>
<evidence type="ECO:0000256" key="9">
    <source>
        <dbReference type="ARBA" id="ARBA00022824"/>
    </source>
</evidence>
<dbReference type="PANTHER" id="PTHR46985">
    <property type="entry name" value="NACHT, LRR AND PYD DOMAINS-CONTAINING PROTEIN 1"/>
    <property type="match status" value="1"/>
</dbReference>
<dbReference type="GO" id="GO:0002218">
    <property type="term" value="P:activation of innate immune response"/>
    <property type="evidence" value="ECO:0007669"/>
    <property type="project" value="UniProtKB-ARBA"/>
</dbReference>
<dbReference type="InterPro" id="IPR001315">
    <property type="entry name" value="CARD"/>
</dbReference>
<dbReference type="OMA" id="SRETNQA"/>
<evidence type="ECO:0000259" key="16">
    <source>
        <dbReference type="PROSITE" id="PS50209"/>
    </source>
</evidence>
<evidence type="ECO:0000256" key="4">
    <source>
        <dbReference type="ARBA" id="ARBA00022490"/>
    </source>
</evidence>
<dbReference type="GO" id="GO:0032755">
    <property type="term" value="P:positive regulation of interleukin-6 production"/>
    <property type="evidence" value="ECO:0007669"/>
    <property type="project" value="UniProtKB-ARBA"/>
</dbReference>
<evidence type="ECO:0000256" key="1">
    <source>
        <dbReference type="ARBA" id="ARBA00004110"/>
    </source>
</evidence>
<dbReference type="GO" id="GO:0005634">
    <property type="term" value="C:nucleus"/>
    <property type="evidence" value="ECO:0007669"/>
    <property type="project" value="UniProtKB-ARBA"/>
</dbReference>
<dbReference type="GO" id="GO:0006954">
    <property type="term" value="P:inflammatory response"/>
    <property type="evidence" value="ECO:0007669"/>
    <property type="project" value="UniProtKB-KW"/>
</dbReference>
<dbReference type="GO" id="GO:0042981">
    <property type="term" value="P:regulation of apoptotic process"/>
    <property type="evidence" value="ECO:0007669"/>
    <property type="project" value="InterPro"/>
</dbReference>
<evidence type="ECO:0000256" key="14">
    <source>
        <dbReference type="ARBA" id="ARBA00071453"/>
    </source>
</evidence>
<proteinExistence type="predicted"/>
<dbReference type="Ensembl" id="ENSSSUT00005026425.1">
    <property type="protein sequence ID" value="ENSSSUP00005023069.1"/>
    <property type="gene ID" value="ENSSSUG00005015043.1"/>
</dbReference>
<keyword evidence="4" id="KW-0963">Cytoplasm</keyword>
<reference evidence="18" key="3">
    <citation type="submission" date="2025-09" db="UniProtKB">
        <authorList>
            <consortium name="Ensembl"/>
        </authorList>
    </citation>
    <scope>IDENTIFICATION</scope>
</reference>
<keyword evidence="8" id="KW-0053">Apoptosis</keyword>
<dbReference type="InterPro" id="IPR051249">
    <property type="entry name" value="NLRP_Inflammasome"/>
</dbReference>
<dbReference type="PROSITE" id="PS50209">
    <property type="entry name" value="CARD"/>
    <property type="match status" value="1"/>
</dbReference>
<evidence type="ECO:0000256" key="11">
    <source>
        <dbReference type="ARBA" id="ARBA00023128"/>
    </source>
</evidence>
<keyword evidence="9" id="KW-0256">Endoplasmic reticulum</keyword>
<dbReference type="GO" id="GO:0050870">
    <property type="term" value="P:positive regulation of T cell activation"/>
    <property type="evidence" value="ECO:0007669"/>
    <property type="project" value="UniProtKB-ARBA"/>
</dbReference>
<dbReference type="GO" id="GO:0046983">
    <property type="term" value="F:protein dimerization activity"/>
    <property type="evidence" value="ECO:0007669"/>
    <property type="project" value="UniProtKB-ARBA"/>
</dbReference>
<dbReference type="GO" id="GO:0042742">
    <property type="term" value="P:defense response to bacterium"/>
    <property type="evidence" value="ECO:0007669"/>
    <property type="project" value="UniProtKB-ARBA"/>
</dbReference>
<keyword evidence="19" id="KW-1185">Reference proteome</keyword>
<evidence type="ECO:0000256" key="6">
    <source>
        <dbReference type="ARBA" id="ARBA00022553"/>
    </source>
</evidence>
<dbReference type="Gene3D" id="1.10.533.10">
    <property type="entry name" value="Death Domain, Fas"/>
    <property type="match status" value="2"/>
</dbReference>
<dbReference type="AlphaFoldDB" id="A0A673UFI2"/>
<evidence type="ECO:0000256" key="12">
    <source>
        <dbReference type="ARBA" id="ARBA00023198"/>
    </source>
</evidence>
<evidence type="ECO:0000256" key="10">
    <source>
        <dbReference type="ARBA" id="ARBA00022859"/>
    </source>
</evidence>
<dbReference type="FunFam" id="1.10.533.10:FF:000013">
    <property type="entry name" value="Apoptosis-associated speck-like protein containing a CARD"/>
    <property type="match status" value="1"/>
</dbReference>
<keyword evidence="7" id="KW-0399">Innate immunity</keyword>
<dbReference type="PROSITE" id="PS50824">
    <property type="entry name" value="DAPIN"/>
    <property type="match status" value="1"/>
</dbReference>
<accession>A0A673UFI2</accession>
<evidence type="ECO:0000256" key="8">
    <source>
        <dbReference type="ARBA" id="ARBA00022703"/>
    </source>
</evidence>
<dbReference type="InterPro" id="IPR011029">
    <property type="entry name" value="DEATH-like_dom_sf"/>
</dbReference>
<feature type="domain" description="CARD" evidence="16">
    <location>
        <begin position="158"/>
        <end position="246"/>
    </location>
</feature>
<dbReference type="SMART" id="SM01289">
    <property type="entry name" value="PYRIN"/>
    <property type="match status" value="1"/>
</dbReference>
<dbReference type="CDD" id="cd08330">
    <property type="entry name" value="CARD_ASC_NALP1"/>
    <property type="match status" value="1"/>
</dbReference>
<dbReference type="GO" id="GO:0005739">
    <property type="term" value="C:mitochondrion"/>
    <property type="evidence" value="ECO:0007669"/>
    <property type="project" value="UniProtKB-SubCell"/>
</dbReference>
<dbReference type="FunFam" id="1.10.533.10:FF:000053">
    <property type="entry name" value="Apoptosis-associated speck-like protein containing a CARD"/>
    <property type="match status" value="1"/>
</dbReference>
<dbReference type="GO" id="GO:0006915">
    <property type="term" value="P:apoptotic process"/>
    <property type="evidence" value="ECO:0007669"/>
    <property type="project" value="UniProtKB-KW"/>
</dbReference>
<feature type="domain" description="Pyrin" evidence="17">
    <location>
        <begin position="52"/>
        <end position="142"/>
    </location>
</feature>
<reference evidence="18" key="2">
    <citation type="submission" date="2025-08" db="UniProtKB">
        <authorList>
            <consortium name="Ensembl"/>
        </authorList>
    </citation>
    <scope>IDENTIFICATION</scope>
</reference>
<evidence type="ECO:0000313" key="19">
    <source>
        <dbReference type="Proteomes" id="UP000472268"/>
    </source>
</evidence>
<protein>
    <recommendedName>
        <fullName evidence="14">Apoptosis-associated speck-like protein containing a CARD</fullName>
    </recommendedName>
    <alternativeName>
        <fullName evidence="15">PYD and CARD domain-containing protein</fullName>
    </alternativeName>
</protein>
<keyword evidence="6" id="KW-0597">Phosphoprotein</keyword>
<evidence type="ECO:0000256" key="5">
    <source>
        <dbReference type="ARBA" id="ARBA00022499"/>
    </source>
</evidence>
<keyword evidence="13" id="KW-1271">Inflammasome</keyword>
<dbReference type="InterPro" id="IPR004020">
    <property type="entry name" value="DAPIN"/>
</dbReference>
<dbReference type="CDD" id="cd08321">
    <property type="entry name" value="Pyrin_ASC-like"/>
    <property type="match status" value="1"/>
</dbReference>
<dbReference type="Proteomes" id="UP000472268">
    <property type="component" value="Chromosome 8"/>
</dbReference>
<sequence>MAYSGTLCPRELGWGKGGNWEKAGSSRSRPGANFLVRRQPRRATAAGDPGAMGCTRDAILDALENLTPEELKKFKLKLLSVPLREGYGRIPRGPLLSMDAMDLTDKLVSSYLEEYGVELTALVLREIGMKELSERLLEVTRKGHAAAPAGIKASHQTAANPASHFVDQHRAALIARVTDVDGVLDVLYGKVLTEEQYQAVRVESTNPLKMRKLFSFAPSWNVTCKDALLQALRDTQPYLVADLEQS</sequence>
<dbReference type="GO" id="GO:0001773">
    <property type="term" value="P:myeloid dendritic cell activation"/>
    <property type="evidence" value="ECO:0007669"/>
    <property type="project" value="UniProtKB-ARBA"/>
</dbReference>
<keyword evidence="5" id="KW-1017">Isopeptide bond</keyword>
<dbReference type="Pfam" id="PF02758">
    <property type="entry name" value="PYRIN"/>
    <property type="match status" value="1"/>
</dbReference>
<dbReference type="GO" id="GO:0005576">
    <property type="term" value="C:extracellular region"/>
    <property type="evidence" value="ECO:0007669"/>
    <property type="project" value="UniProtKB-ARBA"/>
</dbReference>
<dbReference type="GO" id="GO:0042802">
    <property type="term" value="F:identical protein binding"/>
    <property type="evidence" value="ECO:0007669"/>
    <property type="project" value="UniProtKB-ARBA"/>
</dbReference>
<dbReference type="GO" id="GO:0140738">
    <property type="term" value="C:NLRP6 inflammasome complex"/>
    <property type="evidence" value="ECO:0007669"/>
    <property type="project" value="UniProtKB-ARBA"/>
</dbReference>
<gene>
    <name evidence="18" type="primary">LOC115299136</name>
</gene>
<dbReference type="Pfam" id="PF00619">
    <property type="entry name" value="CARD"/>
    <property type="match status" value="1"/>
</dbReference>
<dbReference type="GO" id="GO:0045087">
    <property type="term" value="P:innate immune response"/>
    <property type="evidence" value="ECO:0007669"/>
    <property type="project" value="UniProtKB-KW"/>
</dbReference>
<evidence type="ECO:0000256" key="13">
    <source>
        <dbReference type="ARBA" id="ARBA00023233"/>
    </source>
</evidence>
<keyword evidence="10" id="KW-0391">Immunity</keyword>
<evidence type="ECO:0000256" key="2">
    <source>
        <dbReference type="ARBA" id="ARBA00004173"/>
    </source>
</evidence>
<dbReference type="PANTHER" id="PTHR46985:SF2">
    <property type="entry name" value="APOPTOSIS-ASSOCIATED SPECK-LIKE PROTEIN CONTAINING A CARD"/>
    <property type="match status" value="1"/>
</dbReference>
<comment type="subcellular location">
    <subcellularLocation>
        <location evidence="3">Endoplasmic reticulum</location>
    </subcellularLocation>
    <subcellularLocation>
        <location evidence="1">Inflammasome</location>
    </subcellularLocation>
    <subcellularLocation>
        <location evidence="2">Mitochondrion</location>
    </subcellularLocation>
</comment>
<dbReference type="InterPro" id="IPR033516">
    <property type="entry name" value="CARD8/ASC/NALP1_CARD"/>
</dbReference>
<dbReference type="GO" id="GO:0032731">
    <property type="term" value="P:positive regulation of interleukin-1 beta production"/>
    <property type="evidence" value="ECO:0007669"/>
    <property type="project" value="UniProtKB-ARBA"/>
</dbReference>
<evidence type="ECO:0000256" key="3">
    <source>
        <dbReference type="ARBA" id="ARBA00004240"/>
    </source>
</evidence>
<dbReference type="SUPFAM" id="SSF47986">
    <property type="entry name" value="DEATH domain"/>
    <property type="match status" value="2"/>
</dbReference>
<dbReference type="GO" id="GO:0032722">
    <property type="term" value="P:positive regulation of chemokine production"/>
    <property type="evidence" value="ECO:0007669"/>
    <property type="project" value="UniProtKB-ARBA"/>
</dbReference>
<name>A0A673UFI2_SURSU</name>
<dbReference type="GO" id="GO:0005783">
    <property type="term" value="C:endoplasmic reticulum"/>
    <property type="evidence" value="ECO:0007669"/>
    <property type="project" value="UniProtKB-SubCell"/>
</dbReference>
<organism evidence="18 19">
    <name type="scientific">Suricata suricatta</name>
    <name type="common">Meerkat</name>
    <dbReference type="NCBI Taxonomy" id="37032"/>
    <lineage>
        <taxon>Eukaryota</taxon>
        <taxon>Metazoa</taxon>
        <taxon>Chordata</taxon>
        <taxon>Craniata</taxon>
        <taxon>Vertebrata</taxon>
        <taxon>Euteleostomi</taxon>
        <taxon>Mammalia</taxon>
        <taxon>Eutheria</taxon>
        <taxon>Laurasiatheria</taxon>
        <taxon>Carnivora</taxon>
        <taxon>Feliformia</taxon>
        <taxon>Herpestidae</taxon>
        <taxon>Suricata</taxon>
    </lineage>
</organism>
<evidence type="ECO:0000256" key="7">
    <source>
        <dbReference type="ARBA" id="ARBA00022588"/>
    </source>
</evidence>
<evidence type="ECO:0000259" key="17">
    <source>
        <dbReference type="PROSITE" id="PS50824"/>
    </source>
</evidence>
<keyword evidence="12" id="KW-0395">Inflammatory response</keyword>
<dbReference type="GO" id="GO:0070374">
    <property type="term" value="P:positive regulation of ERK1 and ERK2 cascade"/>
    <property type="evidence" value="ECO:0007669"/>
    <property type="project" value="UniProtKB-ARBA"/>
</dbReference>